<dbReference type="InterPro" id="IPR017853">
    <property type="entry name" value="GH"/>
</dbReference>
<evidence type="ECO:0000256" key="2">
    <source>
        <dbReference type="ARBA" id="ARBA00022801"/>
    </source>
</evidence>
<evidence type="ECO:0000313" key="4">
    <source>
        <dbReference type="EMBL" id="MFK4639484.1"/>
    </source>
</evidence>
<dbReference type="Gene3D" id="3.20.20.300">
    <property type="entry name" value="Glycoside hydrolase, family 3, N-terminal domain"/>
    <property type="match status" value="1"/>
</dbReference>
<dbReference type="EMBL" id="JBIYEW010000003">
    <property type="protein sequence ID" value="MFK4639484.1"/>
    <property type="molecule type" value="Genomic_DNA"/>
</dbReference>
<dbReference type="Gene3D" id="2.60.40.10">
    <property type="entry name" value="Immunoglobulins"/>
    <property type="match status" value="1"/>
</dbReference>
<reference evidence="4 5" key="1">
    <citation type="submission" date="2024-10" db="EMBL/GenBank/DDBJ databases">
        <title>Novel secondary metabolite-producing bacteria for plant disease control.</title>
        <authorList>
            <person name="Chevrette M."/>
        </authorList>
    </citation>
    <scope>NUCLEOTIDE SEQUENCE [LARGE SCALE GENOMIC DNA]</scope>
    <source>
        <strain evidence="4 5">J30 TE3557</strain>
    </source>
</reference>
<dbReference type="InterPro" id="IPR036962">
    <property type="entry name" value="Glyco_hydro_3_N_sf"/>
</dbReference>
<dbReference type="InterPro" id="IPR026891">
    <property type="entry name" value="Fn3-like"/>
</dbReference>
<dbReference type="GO" id="GO:0008422">
    <property type="term" value="F:beta-glucosidase activity"/>
    <property type="evidence" value="ECO:0007669"/>
    <property type="project" value="UniProtKB-EC"/>
</dbReference>
<dbReference type="InterPro" id="IPR001764">
    <property type="entry name" value="Glyco_hydro_3_N"/>
</dbReference>
<evidence type="ECO:0000259" key="3">
    <source>
        <dbReference type="SMART" id="SM01217"/>
    </source>
</evidence>
<dbReference type="SUPFAM" id="SSF51445">
    <property type="entry name" value="(Trans)glycosidases"/>
    <property type="match status" value="1"/>
</dbReference>
<dbReference type="PANTHER" id="PTHR42715:SF10">
    <property type="entry name" value="BETA-GLUCOSIDASE"/>
    <property type="match status" value="1"/>
</dbReference>
<dbReference type="SMART" id="SM01217">
    <property type="entry name" value="Fn3_like"/>
    <property type="match status" value="1"/>
</dbReference>
<dbReference type="InterPro" id="IPR050288">
    <property type="entry name" value="Cellulose_deg_GH3"/>
</dbReference>
<feature type="domain" description="Fibronectin type III-like" evidence="3">
    <location>
        <begin position="711"/>
        <end position="780"/>
    </location>
</feature>
<name>A0ABW8N7E6_9MICC</name>
<protein>
    <submittedName>
        <fullName evidence="4">Beta-glucosidase</fullName>
        <ecNumber evidence="4">3.2.1.21</ecNumber>
    </submittedName>
</protein>
<dbReference type="EC" id="3.2.1.21" evidence="4"/>
<evidence type="ECO:0000313" key="5">
    <source>
        <dbReference type="Proteomes" id="UP001620520"/>
    </source>
</evidence>
<comment type="similarity">
    <text evidence="1">Belongs to the glycosyl hydrolase 3 family.</text>
</comment>
<proteinExistence type="inferred from homology"/>
<dbReference type="SUPFAM" id="SSF52279">
    <property type="entry name" value="Beta-D-glucan exohydrolase, C-terminal domain"/>
    <property type="match status" value="1"/>
</dbReference>
<dbReference type="InterPro" id="IPR036881">
    <property type="entry name" value="Glyco_hydro_3_C_sf"/>
</dbReference>
<dbReference type="Pfam" id="PF00933">
    <property type="entry name" value="Glyco_hydro_3"/>
    <property type="match status" value="1"/>
</dbReference>
<sequence>MRTSLSAHDKKPWLNGSLSPQERAGLLLQELSLDEKMAQVSCYFPRDINDTGDFAGKFPFGIGEVSCLEARSAHLLDEVTDFQRRIQNEAMERSGHGIPAIFHMEGLCGAYLPGAASFPSGLGRAAGWNVEMERRIGGIVGKQERAVGVTHTLAPVLDISRDPRMGRQGETYGEDPTLASALGVAFTQGLQGRDSAGRQTEAVAKHFIGSHHTEGGIHGAHCNIPDRTLMEIYAKPFQAAISVAGLRGMMPSYNSVGGEPVTASPRLLTTVLREHMGFDGLVVSDYGAVGNLHSVQRVAPSLAEAGLAALRAGLDVELHVPQGFGPELMAWFAEGRADIALLDRAVEQVLQAKFRMGLFENPFAPDPTERDTSFAVPADTAVSIRSARESLVLLTNNGVLPLQPGIKKLAVIGCHATTARFFFGGYTHYSMAEGKLAANASMAGLTTSSDAIRALTKTVPGTTIEASDGPVFEELLHQQKPGIRSLLEELVGRMPGTEVAWAYGYPIAGDDESGHDEALAVAAEADVVILTLGGKHGTASIASMGEGIDATDINLPACQEQLIVKMAQLGKPMVGIHLDGRPVSSDAADQHLSALLEAWSPSEGGAMAIVDILVGDHSPSGRLPVSIARNAGQVPVYYNHPHGSSWHQGESIGFPDYVDSPHTPRYVFGHGLSFTTFDYTELSVSTGQVMATEGFDVSCAIANTGERAGTEVVQLYASDRFASASRPVMELIGFRRVTLEPGQKTRVNFHIEASQLAFLDAGMHWKVEAGDVDLLVGASSADIRLKSSIHIESDARIDGKDRSFYAC</sequence>
<evidence type="ECO:0000256" key="1">
    <source>
        <dbReference type="ARBA" id="ARBA00005336"/>
    </source>
</evidence>
<dbReference type="PANTHER" id="PTHR42715">
    <property type="entry name" value="BETA-GLUCOSIDASE"/>
    <property type="match status" value="1"/>
</dbReference>
<dbReference type="Proteomes" id="UP001620520">
    <property type="component" value="Unassembled WGS sequence"/>
</dbReference>
<organism evidence="4 5">
    <name type="scientific">Paenarthrobacter histidinolovorans</name>
    <dbReference type="NCBI Taxonomy" id="43664"/>
    <lineage>
        <taxon>Bacteria</taxon>
        <taxon>Bacillati</taxon>
        <taxon>Actinomycetota</taxon>
        <taxon>Actinomycetes</taxon>
        <taxon>Micrococcales</taxon>
        <taxon>Micrococcaceae</taxon>
        <taxon>Paenarthrobacter</taxon>
    </lineage>
</organism>
<gene>
    <name evidence="4" type="ORF">ABIA52_002373</name>
</gene>
<keyword evidence="5" id="KW-1185">Reference proteome</keyword>
<dbReference type="PRINTS" id="PR00133">
    <property type="entry name" value="GLHYDRLASE3"/>
</dbReference>
<dbReference type="InterPro" id="IPR002772">
    <property type="entry name" value="Glyco_hydro_3_C"/>
</dbReference>
<keyword evidence="4" id="KW-0326">Glycosidase</keyword>
<dbReference type="Gene3D" id="3.40.50.1700">
    <property type="entry name" value="Glycoside hydrolase family 3 C-terminal domain"/>
    <property type="match status" value="1"/>
</dbReference>
<dbReference type="Pfam" id="PF14310">
    <property type="entry name" value="Fn3-like"/>
    <property type="match status" value="1"/>
</dbReference>
<dbReference type="Pfam" id="PF01915">
    <property type="entry name" value="Glyco_hydro_3_C"/>
    <property type="match status" value="1"/>
</dbReference>
<comment type="caution">
    <text evidence="4">The sequence shown here is derived from an EMBL/GenBank/DDBJ whole genome shotgun (WGS) entry which is preliminary data.</text>
</comment>
<keyword evidence="2 4" id="KW-0378">Hydrolase</keyword>
<dbReference type="InterPro" id="IPR013783">
    <property type="entry name" value="Ig-like_fold"/>
</dbReference>
<accession>A0ABW8N7E6</accession>